<keyword evidence="8" id="KW-1185">Reference proteome</keyword>
<evidence type="ECO:0000259" key="6">
    <source>
        <dbReference type="Pfam" id="PF08479"/>
    </source>
</evidence>
<evidence type="ECO:0000259" key="5">
    <source>
        <dbReference type="Pfam" id="PF03865"/>
    </source>
</evidence>
<dbReference type="GO" id="GO:0098046">
    <property type="term" value="C:type V protein secretion system complex"/>
    <property type="evidence" value="ECO:0007669"/>
    <property type="project" value="TreeGrafter"/>
</dbReference>
<dbReference type="Gene3D" id="3.10.20.310">
    <property type="entry name" value="membrane protein fhac"/>
    <property type="match status" value="1"/>
</dbReference>
<evidence type="ECO:0000256" key="3">
    <source>
        <dbReference type="ARBA" id="ARBA00023237"/>
    </source>
</evidence>
<sequence>MKPLCIALLLALAFPVYAAETLKFSIRQYRVEGNTVLPDARLQATLQPFTGEERDFADVQRALEALEGLYRKAGFGALQVYLPEQELNQGTVLFKVVEPRLGQVRIEGNQYFGEGNVRRSLPALRPGEIPNTAEMAANLRLANESPSRRATVTLQSGTTPQSVDAEVKVSDEKPWRVFSSLDNSGTHETGDTRLSLGFQHANLFDRDHVLTGQLTTSPERPSKVKIFGAGYRLPFYERGDSLSLFAGYSSVDSGALQGLFNISGKGSVAGARYNQALDSRGAYQHKLVWGLDWRRFDTQTTFGTGGRLPGSRYIVRPVSLAYQGQWQNSTWSLDFNAAVARNLPQGADLGRADSTGVAPSGRVGAKSRYSVGRFGGNAYLTLPADWTGHLALNSQFSGDALPSGEQFGLGGANSIRGYEERVLANDKGVSFNLEAYTPDMGKRLGWQNLSLRMLAFYDWGRLTRNDALAGETDSVELSGAGVGIRLGWGKHASVRLDIAKGLKDIAGQDKSDTKAHVSAIVSY</sequence>
<evidence type="ECO:0000256" key="4">
    <source>
        <dbReference type="SAM" id="SignalP"/>
    </source>
</evidence>
<dbReference type="EMBL" id="CP041730">
    <property type="protein sequence ID" value="QDQ27955.1"/>
    <property type="molecule type" value="Genomic_DNA"/>
</dbReference>
<dbReference type="InterPro" id="IPR051544">
    <property type="entry name" value="TPS_OM_transporter"/>
</dbReference>
<keyword evidence="3" id="KW-0998">Cell outer membrane</keyword>
<dbReference type="GO" id="GO:0008320">
    <property type="term" value="F:protein transmembrane transporter activity"/>
    <property type="evidence" value="ECO:0007669"/>
    <property type="project" value="TreeGrafter"/>
</dbReference>
<evidence type="ECO:0000256" key="2">
    <source>
        <dbReference type="ARBA" id="ARBA00022692"/>
    </source>
</evidence>
<keyword evidence="2" id="KW-0812">Transmembrane</keyword>
<evidence type="ECO:0000313" key="7">
    <source>
        <dbReference type="EMBL" id="QDQ27955.1"/>
    </source>
</evidence>
<evidence type="ECO:0000313" key="8">
    <source>
        <dbReference type="Proteomes" id="UP000317550"/>
    </source>
</evidence>
<feature type="signal peptide" evidence="4">
    <location>
        <begin position="1"/>
        <end position="18"/>
    </location>
</feature>
<dbReference type="GO" id="GO:0046819">
    <property type="term" value="P:protein secretion by the type V secretion system"/>
    <property type="evidence" value="ECO:0007669"/>
    <property type="project" value="TreeGrafter"/>
</dbReference>
<gene>
    <name evidence="7" type="ORF">FNU76_17290</name>
</gene>
<dbReference type="AlphaFoldDB" id="A0A516SIH6"/>
<organism evidence="7 8">
    <name type="scientific">Chitinimonas arctica</name>
    <dbReference type="NCBI Taxonomy" id="2594795"/>
    <lineage>
        <taxon>Bacteria</taxon>
        <taxon>Pseudomonadati</taxon>
        <taxon>Pseudomonadota</taxon>
        <taxon>Betaproteobacteria</taxon>
        <taxon>Neisseriales</taxon>
        <taxon>Chitinibacteraceae</taxon>
        <taxon>Chitinimonas</taxon>
    </lineage>
</organism>
<keyword evidence="1" id="KW-1134">Transmembrane beta strand</keyword>
<reference evidence="8" key="1">
    <citation type="submission" date="2019-07" db="EMBL/GenBank/DDBJ databases">
        <title>Chitinimonas sp. nov., isolated from Ny-Alesund, arctica soil.</title>
        <authorList>
            <person name="Xu Q."/>
            <person name="Peng F."/>
        </authorList>
    </citation>
    <scope>NUCLEOTIDE SEQUENCE [LARGE SCALE GENOMIC DNA]</scope>
    <source>
        <strain evidence="8">R3-44</strain>
    </source>
</reference>
<feature type="domain" description="Polypeptide-transport-associated ShlB-type" evidence="6">
    <location>
        <begin position="24"/>
        <end position="98"/>
    </location>
</feature>
<dbReference type="Pfam" id="PF08479">
    <property type="entry name" value="POTRA_2"/>
    <property type="match status" value="1"/>
</dbReference>
<dbReference type="PANTHER" id="PTHR34597:SF6">
    <property type="entry name" value="BLR6126 PROTEIN"/>
    <property type="match status" value="1"/>
</dbReference>
<dbReference type="OrthoDB" id="290122at2"/>
<dbReference type="KEGG" id="cari:FNU76_17290"/>
<dbReference type="Pfam" id="PF03865">
    <property type="entry name" value="ShlB"/>
    <property type="match status" value="1"/>
</dbReference>
<dbReference type="InterPro" id="IPR005565">
    <property type="entry name" value="Hemolysn_activator_HlyB_C"/>
</dbReference>
<dbReference type="InterPro" id="IPR013686">
    <property type="entry name" value="Polypept-transport_assoc_ShlB"/>
</dbReference>
<feature type="chain" id="PRO_5028325194" evidence="4">
    <location>
        <begin position="19"/>
        <end position="523"/>
    </location>
</feature>
<dbReference type="RefSeq" id="WP_144279342.1">
    <property type="nucleotide sequence ID" value="NZ_CP041730.1"/>
</dbReference>
<dbReference type="Proteomes" id="UP000317550">
    <property type="component" value="Chromosome"/>
</dbReference>
<dbReference type="Gene3D" id="2.40.160.50">
    <property type="entry name" value="membrane protein fhac: a member of the omp85/tpsb transporter family"/>
    <property type="match status" value="1"/>
</dbReference>
<proteinExistence type="predicted"/>
<dbReference type="PANTHER" id="PTHR34597">
    <property type="entry name" value="SLR1661 PROTEIN"/>
    <property type="match status" value="1"/>
</dbReference>
<accession>A0A516SIH6</accession>
<protein>
    <submittedName>
        <fullName evidence="7">ShlB/FhaC/HecB family hemolysin secretion/activation protein</fullName>
    </submittedName>
</protein>
<evidence type="ECO:0000256" key="1">
    <source>
        <dbReference type="ARBA" id="ARBA00022452"/>
    </source>
</evidence>
<name>A0A516SIH6_9NEIS</name>
<keyword evidence="4" id="KW-0732">Signal</keyword>
<feature type="domain" description="Haemolysin activator HlyB C-terminal" evidence="5">
    <location>
        <begin position="166"/>
        <end position="486"/>
    </location>
</feature>
<keyword evidence="1" id="KW-0472">Membrane</keyword>